<dbReference type="InterPro" id="IPR028098">
    <property type="entry name" value="Glyco_trans_4-like_N"/>
</dbReference>
<evidence type="ECO:0000259" key="1">
    <source>
        <dbReference type="Pfam" id="PF13579"/>
    </source>
</evidence>
<keyword evidence="3" id="KW-1185">Reference proteome</keyword>
<organism evidence="2 3">
    <name type="scientific">Effrenium voratum</name>
    <dbReference type="NCBI Taxonomy" id="2562239"/>
    <lineage>
        <taxon>Eukaryota</taxon>
        <taxon>Sar</taxon>
        <taxon>Alveolata</taxon>
        <taxon>Dinophyceae</taxon>
        <taxon>Suessiales</taxon>
        <taxon>Symbiodiniaceae</taxon>
        <taxon>Effrenium</taxon>
    </lineage>
</organism>
<sequence length="477" mass="52937">MAFGRAALLERATELCEAFAQRKSLEEVLCHFSEDVLCLEHGLPELAPFLGRPFRGHAGARRYFELLAELLGFTDMAFSDYVVDVEACQVSVRGKAKFTWLSTGKSWDEVFMYRLKMDDANLISAYEVWADSGAAYLARTAPRLRVLLVSYEFTFGPFSGNGILARSVAKALLRLGCQVTVWCCRPHAEAKDQHLDFPEIPEEDKERLALVPLQLCEEHGWRKLDDASAWQHFAFASLGPEGRRVLLLAAAAAEVWCAVDWTGAQALRTLPLQRPLVYMNFRVYSSGVSATKRPWFDQMERDALANAQAVVALSEPDRMSLTELGAPQVAVLLPPLRGDVRALAAGAAAPDLPPQVQAAAQTAQRRRFLVSCVVRLSKEKQALRFARFIAQCSGVLRSLGLVPLLAGAAADGYAEEVKTALRLAAPEAVVLEDFLPPEAESRADRFARGVLPWMDEIYFNHGFKVVQDFVHSRERIL</sequence>
<evidence type="ECO:0000313" key="3">
    <source>
        <dbReference type="Proteomes" id="UP001178507"/>
    </source>
</evidence>
<dbReference type="Gene3D" id="3.40.50.2000">
    <property type="entry name" value="Glycogen Phosphorylase B"/>
    <property type="match status" value="1"/>
</dbReference>
<dbReference type="SUPFAM" id="SSF53756">
    <property type="entry name" value="UDP-Glycosyltransferase/glycogen phosphorylase"/>
    <property type="match status" value="1"/>
</dbReference>
<comment type="caution">
    <text evidence="2">The sequence shown here is derived from an EMBL/GenBank/DDBJ whole genome shotgun (WGS) entry which is preliminary data.</text>
</comment>
<accession>A0AA36HSF9</accession>
<name>A0AA36HSF9_9DINO</name>
<feature type="domain" description="Glycosyltransferase subfamily 4-like N-terminal" evidence="1">
    <location>
        <begin position="165"/>
        <end position="331"/>
    </location>
</feature>
<dbReference type="SUPFAM" id="SSF54427">
    <property type="entry name" value="NTF2-like"/>
    <property type="match status" value="1"/>
</dbReference>
<proteinExistence type="predicted"/>
<gene>
    <name evidence="2" type="ORF">EVOR1521_LOCUS3999</name>
</gene>
<reference evidence="2" key="1">
    <citation type="submission" date="2023-08" db="EMBL/GenBank/DDBJ databases">
        <authorList>
            <person name="Chen Y."/>
            <person name="Shah S."/>
            <person name="Dougan E. K."/>
            <person name="Thang M."/>
            <person name="Chan C."/>
        </authorList>
    </citation>
    <scope>NUCLEOTIDE SEQUENCE</scope>
</reference>
<dbReference type="Pfam" id="PF13579">
    <property type="entry name" value="Glyco_trans_4_4"/>
    <property type="match status" value="1"/>
</dbReference>
<evidence type="ECO:0000313" key="2">
    <source>
        <dbReference type="EMBL" id="CAJ1374442.1"/>
    </source>
</evidence>
<dbReference type="Proteomes" id="UP001178507">
    <property type="component" value="Unassembled WGS sequence"/>
</dbReference>
<dbReference type="AlphaFoldDB" id="A0AA36HSF9"/>
<dbReference type="EMBL" id="CAUJNA010000252">
    <property type="protein sequence ID" value="CAJ1374442.1"/>
    <property type="molecule type" value="Genomic_DNA"/>
</dbReference>
<dbReference type="Gene3D" id="3.10.450.50">
    <property type="match status" value="1"/>
</dbReference>
<protein>
    <recommendedName>
        <fullName evidence="1">Glycosyltransferase subfamily 4-like N-terminal domain-containing protein</fullName>
    </recommendedName>
</protein>
<dbReference type="InterPro" id="IPR032710">
    <property type="entry name" value="NTF2-like_dom_sf"/>
</dbReference>